<accession>A0A016SMX8</accession>
<keyword evidence="2" id="KW-1185">Reference proteome</keyword>
<evidence type="ECO:0000313" key="2">
    <source>
        <dbReference type="Proteomes" id="UP000024635"/>
    </source>
</evidence>
<comment type="caution">
    <text evidence="1">The sequence shown here is derived from an EMBL/GenBank/DDBJ whole genome shotgun (WGS) entry which is preliminary data.</text>
</comment>
<organism evidence="1 2">
    <name type="scientific">Ancylostoma ceylanicum</name>
    <dbReference type="NCBI Taxonomy" id="53326"/>
    <lineage>
        <taxon>Eukaryota</taxon>
        <taxon>Metazoa</taxon>
        <taxon>Ecdysozoa</taxon>
        <taxon>Nematoda</taxon>
        <taxon>Chromadorea</taxon>
        <taxon>Rhabditida</taxon>
        <taxon>Rhabditina</taxon>
        <taxon>Rhabditomorpha</taxon>
        <taxon>Strongyloidea</taxon>
        <taxon>Ancylostomatidae</taxon>
        <taxon>Ancylostomatinae</taxon>
        <taxon>Ancylostoma</taxon>
    </lineage>
</organism>
<dbReference type="EMBL" id="JARK01001539">
    <property type="protein sequence ID" value="EYB91674.1"/>
    <property type="molecule type" value="Genomic_DNA"/>
</dbReference>
<sequence>MAMRLPRTWETRGATVLRSLESLPRQETMGFLYSEHEIRRKTIKKSLICNYSGDSNVNGTTAPRVFYHRGKRIAIDLH</sequence>
<name>A0A016SMX8_9BILA</name>
<reference evidence="2" key="1">
    <citation type="journal article" date="2015" name="Nat. Genet.">
        <title>The genome and transcriptome of the zoonotic hookworm Ancylostoma ceylanicum identify infection-specific gene families.</title>
        <authorList>
            <person name="Schwarz E.M."/>
            <person name="Hu Y."/>
            <person name="Antoshechkin I."/>
            <person name="Miller M.M."/>
            <person name="Sternberg P.W."/>
            <person name="Aroian R.V."/>
        </authorList>
    </citation>
    <scope>NUCLEOTIDE SEQUENCE</scope>
    <source>
        <strain evidence="2">HY135</strain>
    </source>
</reference>
<dbReference type="Proteomes" id="UP000024635">
    <property type="component" value="Unassembled WGS sequence"/>
</dbReference>
<protein>
    <submittedName>
        <fullName evidence="1">Uncharacterized protein</fullName>
    </submittedName>
</protein>
<evidence type="ECO:0000313" key="1">
    <source>
        <dbReference type="EMBL" id="EYB91674.1"/>
    </source>
</evidence>
<proteinExistence type="predicted"/>
<dbReference type="AlphaFoldDB" id="A0A016SMX8"/>
<gene>
    <name evidence="1" type="primary">Acey_s0203.g1830</name>
    <name evidence="1" type="ORF">Y032_0203g1830</name>
</gene>